<feature type="region of interest" description="Disordered" evidence="1">
    <location>
        <begin position="88"/>
        <end position="120"/>
    </location>
</feature>
<feature type="signal peptide" evidence="2">
    <location>
        <begin position="1"/>
        <end position="19"/>
    </location>
</feature>
<feature type="compositionally biased region" description="Basic and acidic residues" evidence="1">
    <location>
        <begin position="97"/>
        <end position="109"/>
    </location>
</feature>
<sequence length="244" mass="28018">MKLHRVFMIIPLLAVVASGSTIPSTDSYNVQQLEKRGDSDPDIKESAVEELKARLMLEYEAKRQALSKASDQRLMEIKKLERLGKQGAQVNIDLQNEMDKDKEKEKDPMESSSSSEEFRKLQRSISKATLEFMEEFDQEPSKMQDEVAIRDALNEKNEVAIRDAPNERLSETQVQATVWPSSMSQLRTMSINLIWSLLKMSQDCFRGANTGPEQIDNEYQKITGEIERIEEIEEILVKKSPNKY</sequence>
<evidence type="ECO:0000256" key="2">
    <source>
        <dbReference type="SAM" id="SignalP"/>
    </source>
</evidence>
<evidence type="ECO:0000313" key="3">
    <source>
        <dbReference type="EMBL" id="KAH6585629.1"/>
    </source>
</evidence>
<dbReference type="EMBL" id="JAFCIX010000580">
    <property type="protein sequence ID" value="KAH6585629.1"/>
    <property type="molecule type" value="Genomic_DNA"/>
</dbReference>
<proteinExistence type="predicted"/>
<evidence type="ECO:0000313" key="4">
    <source>
        <dbReference type="Proteomes" id="UP001648503"/>
    </source>
</evidence>
<gene>
    <name evidence="3" type="ORF">BASA50_001237</name>
</gene>
<keyword evidence="4" id="KW-1185">Reference proteome</keyword>
<name>A0ABQ8ES15_9FUNG</name>
<comment type="caution">
    <text evidence="3">The sequence shown here is derived from an EMBL/GenBank/DDBJ whole genome shotgun (WGS) entry which is preliminary data.</text>
</comment>
<evidence type="ECO:0000256" key="1">
    <source>
        <dbReference type="SAM" id="MobiDB-lite"/>
    </source>
</evidence>
<organism evidence="3 4">
    <name type="scientific">Batrachochytrium salamandrivorans</name>
    <dbReference type="NCBI Taxonomy" id="1357716"/>
    <lineage>
        <taxon>Eukaryota</taxon>
        <taxon>Fungi</taxon>
        <taxon>Fungi incertae sedis</taxon>
        <taxon>Chytridiomycota</taxon>
        <taxon>Chytridiomycota incertae sedis</taxon>
        <taxon>Chytridiomycetes</taxon>
        <taxon>Rhizophydiales</taxon>
        <taxon>Rhizophydiales incertae sedis</taxon>
        <taxon>Batrachochytrium</taxon>
    </lineage>
</organism>
<accession>A0ABQ8ES15</accession>
<feature type="chain" id="PRO_5047362894" evidence="2">
    <location>
        <begin position="20"/>
        <end position="244"/>
    </location>
</feature>
<protein>
    <submittedName>
        <fullName evidence="3">Uncharacterized protein</fullName>
    </submittedName>
</protein>
<reference evidence="3 4" key="1">
    <citation type="submission" date="2021-02" db="EMBL/GenBank/DDBJ databases">
        <title>Variation within the Batrachochytrium salamandrivorans European outbreak.</title>
        <authorList>
            <person name="Kelly M."/>
            <person name="Pasmans F."/>
            <person name="Shea T.P."/>
            <person name="Munoz J.F."/>
            <person name="Carranza S."/>
            <person name="Cuomo C.A."/>
            <person name="Martel A."/>
        </authorList>
    </citation>
    <scope>NUCLEOTIDE SEQUENCE [LARGE SCALE GENOMIC DNA]</scope>
    <source>
        <strain evidence="3 4">AMFP18/2</strain>
    </source>
</reference>
<dbReference type="Proteomes" id="UP001648503">
    <property type="component" value="Unassembled WGS sequence"/>
</dbReference>
<keyword evidence="2" id="KW-0732">Signal</keyword>